<proteinExistence type="predicted"/>
<organism evidence="1 2">
    <name type="scientific">Planococcus koreensis</name>
    <dbReference type="NCBI Taxonomy" id="112331"/>
    <lineage>
        <taxon>Bacteria</taxon>
        <taxon>Bacillati</taxon>
        <taxon>Bacillota</taxon>
        <taxon>Bacilli</taxon>
        <taxon>Bacillales</taxon>
        <taxon>Caryophanaceae</taxon>
        <taxon>Planococcus</taxon>
    </lineage>
</organism>
<dbReference type="EMBL" id="JACHHE010000003">
    <property type="protein sequence ID" value="MBB5180133.1"/>
    <property type="molecule type" value="Genomic_DNA"/>
</dbReference>
<evidence type="ECO:0000313" key="1">
    <source>
        <dbReference type="EMBL" id="MBB5180133.1"/>
    </source>
</evidence>
<sequence>MKWLPTRKNKVDAFWQWFSDNEESYFELAEEEREELFDLLHRKLKKVNKHLAFEFSAEPEDGKREFIISADGMVEAFDEVFDLHETAPQLERFTIIPFRQASDEEFSVNWGDMELTRDDVYYTALKDLEREEVSLNLYIKGLTEENNEELIPVVFILLDSVIGEYNMGVHVGNIEFRPFEAHPKARPIKNLKELFPDDGL</sequence>
<dbReference type="RefSeq" id="WP_221300880.1">
    <property type="nucleotide sequence ID" value="NZ_JACHHE010000003.1"/>
</dbReference>
<keyword evidence="2" id="KW-1185">Reference proteome</keyword>
<evidence type="ECO:0000313" key="2">
    <source>
        <dbReference type="Proteomes" id="UP000525923"/>
    </source>
</evidence>
<name>A0A7W8CRA1_9BACL</name>
<dbReference type="AlphaFoldDB" id="A0A7W8CRA1"/>
<reference evidence="1 2" key="1">
    <citation type="submission" date="2020-08" db="EMBL/GenBank/DDBJ databases">
        <title>Genomic Encyclopedia of Type Strains, Phase IV (KMG-IV): sequencing the most valuable type-strain genomes for metagenomic binning, comparative biology and taxonomic classification.</title>
        <authorList>
            <person name="Goeker M."/>
        </authorList>
    </citation>
    <scope>NUCLEOTIDE SEQUENCE [LARGE SCALE GENOMIC DNA]</scope>
    <source>
        <strain evidence="1 2">DSM 15895</strain>
    </source>
</reference>
<accession>A0A7W8CRA1</accession>
<gene>
    <name evidence="1" type="ORF">HNQ44_001557</name>
</gene>
<protein>
    <submittedName>
        <fullName evidence="1">DNA mismatch repair ATPase MutS</fullName>
    </submittedName>
</protein>
<dbReference type="Proteomes" id="UP000525923">
    <property type="component" value="Unassembled WGS sequence"/>
</dbReference>
<comment type="caution">
    <text evidence="1">The sequence shown here is derived from an EMBL/GenBank/DDBJ whole genome shotgun (WGS) entry which is preliminary data.</text>
</comment>